<protein>
    <submittedName>
        <fullName evidence="2">Uncharacterized protein</fullName>
    </submittedName>
</protein>
<dbReference type="RefSeq" id="XP_008819006.1">
    <property type="nucleotide sequence ID" value="XM_008820784.1"/>
</dbReference>
<proteinExistence type="predicted"/>
<dbReference type="VEuPathDB" id="PlasmoDB:C922_05212"/>
<dbReference type="GeneID" id="20040486"/>
<dbReference type="Proteomes" id="UP000030640">
    <property type="component" value="Unassembled WGS sequence"/>
</dbReference>
<organism evidence="2 3">
    <name type="scientific">Plasmodium inui San Antonio 1</name>
    <dbReference type="NCBI Taxonomy" id="1237626"/>
    <lineage>
        <taxon>Eukaryota</taxon>
        <taxon>Sar</taxon>
        <taxon>Alveolata</taxon>
        <taxon>Apicomplexa</taxon>
        <taxon>Aconoidasida</taxon>
        <taxon>Haemosporida</taxon>
        <taxon>Plasmodiidae</taxon>
        <taxon>Plasmodium</taxon>
        <taxon>Plasmodium (Plasmodium)</taxon>
    </lineage>
</organism>
<evidence type="ECO:0000256" key="1">
    <source>
        <dbReference type="SAM" id="MobiDB-lite"/>
    </source>
</evidence>
<evidence type="ECO:0000313" key="3">
    <source>
        <dbReference type="Proteomes" id="UP000030640"/>
    </source>
</evidence>
<sequence>MSNAGGENDRAEAAQPLMKKLMCRRNQGKNEHGPKSLLPIYKDGGRGKEGIKNLCRSKGPYEQEINIWDEKSRIKWTSGEIGQQE</sequence>
<accession>W6ZYI8</accession>
<dbReference type="EMBL" id="KI965504">
    <property type="protein sequence ID" value="EUD64413.1"/>
    <property type="molecule type" value="Genomic_DNA"/>
</dbReference>
<evidence type="ECO:0000313" key="2">
    <source>
        <dbReference type="EMBL" id="EUD64413.1"/>
    </source>
</evidence>
<gene>
    <name evidence="2" type="ORF">C922_05212</name>
</gene>
<name>W6ZYI8_9APIC</name>
<reference evidence="2 3" key="1">
    <citation type="submission" date="2013-02" db="EMBL/GenBank/DDBJ databases">
        <title>The Genome Sequence of Plasmodium inui San Antonio 1.</title>
        <authorList>
            <consortium name="The Broad Institute Genome Sequencing Platform"/>
            <consortium name="The Broad Institute Genome Sequencing Center for Infectious Disease"/>
            <person name="Neafsey D."/>
            <person name="Cheeseman I."/>
            <person name="Volkman S."/>
            <person name="Adams J."/>
            <person name="Walker B."/>
            <person name="Young S.K."/>
            <person name="Zeng Q."/>
            <person name="Gargeya S."/>
            <person name="Fitzgerald M."/>
            <person name="Haas B."/>
            <person name="Abouelleil A."/>
            <person name="Alvarado L."/>
            <person name="Arachchi H.M."/>
            <person name="Berlin A.M."/>
            <person name="Chapman S.B."/>
            <person name="Dewar J."/>
            <person name="Goldberg J."/>
            <person name="Griggs A."/>
            <person name="Gujja S."/>
            <person name="Hansen M."/>
            <person name="Howarth C."/>
            <person name="Imamovic A."/>
            <person name="Larimer J."/>
            <person name="McCowan C."/>
            <person name="Murphy C."/>
            <person name="Neiman D."/>
            <person name="Pearson M."/>
            <person name="Priest M."/>
            <person name="Roberts A."/>
            <person name="Saif S."/>
            <person name="Shea T."/>
            <person name="Sisk P."/>
            <person name="Sykes S."/>
            <person name="Wortman J."/>
            <person name="Nusbaum C."/>
            <person name="Birren B."/>
        </authorList>
    </citation>
    <scope>NUCLEOTIDE SEQUENCE [LARGE SCALE GENOMIC DNA]</scope>
    <source>
        <strain evidence="2 3">San Antonio 1</strain>
    </source>
</reference>
<dbReference type="AlphaFoldDB" id="W6ZYI8"/>
<keyword evidence="3" id="KW-1185">Reference proteome</keyword>
<feature type="region of interest" description="Disordered" evidence="1">
    <location>
        <begin position="26"/>
        <end position="54"/>
    </location>
</feature>